<dbReference type="InterPro" id="IPR051606">
    <property type="entry name" value="Polyketide_Oxido-like"/>
</dbReference>
<dbReference type="GO" id="GO:0016646">
    <property type="term" value="F:oxidoreductase activity, acting on the CH-NH group of donors, NAD or NADP as acceptor"/>
    <property type="evidence" value="ECO:0007669"/>
    <property type="project" value="TreeGrafter"/>
</dbReference>
<accession>A0A9J7BT22</accession>
<dbReference type="KEGG" id="orp:MOP44_26880"/>
<dbReference type="Pfam" id="PF13460">
    <property type="entry name" value="NAD_binding_10"/>
    <property type="match status" value="1"/>
</dbReference>
<evidence type="ECO:0000313" key="3">
    <source>
        <dbReference type="Proteomes" id="UP001059380"/>
    </source>
</evidence>
<dbReference type="InterPro" id="IPR016040">
    <property type="entry name" value="NAD(P)-bd_dom"/>
</dbReference>
<dbReference type="PANTHER" id="PTHR43355">
    <property type="entry name" value="FLAVIN REDUCTASE (NADPH)"/>
    <property type="match status" value="1"/>
</dbReference>
<evidence type="ECO:0000313" key="2">
    <source>
        <dbReference type="EMBL" id="UWZ84165.1"/>
    </source>
</evidence>
<dbReference type="EMBL" id="CP093313">
    <property type="protein sequence ID" value="UWZ84165.1"/>
    <property type="molecule type" value="Genomic_DNA"/>
</dbReference>
<dbReference type="InterPro" id="IPR036291">
    <property type="entry name" value="NAD(P)-bd_dom_sf"/>
</dbReference>
<proteinExistence type="predicted"/>
<dbReference type="Gene3D" id="3.40.50.720">
    <property type="entry name" value="NAD(P)-binding Rossmann-like Domain"/>
    <property type="match status" value="1"/>
</dbReference>
<keyword evidence="3" id="KW-1185">Reference proteome</keyword>
<dbReference type="CDD" id="cd05244">
    <property type="entry name" value="BVR-B_like_SDR_a"/>
    <property type="match status" value="1"/>
</dbReference>
<dbReference type="Proteomes" id="UP001059380">
    <property type="component" value="Chromosome"/>
</dbReference>
<protein>
    <submittedName>
        <fullName evidence="2">SDR family oxidoreductase</fullName>
    </submittedName>
</protein>
<organism evidence="2 3">
    <name type="scientific">Occallatibacter riparius</name>
    <dbReference type="NCBI Taxonomy" id="1002689"/>
    <lineage>
        <taxon>Bacteria</taxon>
        <taxon>Pseudomonadati</taxon>
        <taxon>Acidobacteriota</taxon>
        <taxon>Terriglobia</taxon>
        <taxon>Terriglobales</taxon>
        <taxon>Acidobacteriaceae</taxon>
        <taxon>Occallatibacter</taxon>
    </lineage>
</organism>
<feature type="domain" description="NAD(P)-binding" evidence="1">
    <location>
        <begin position="14"/>
        <end position="203"/>
    </location>
</feature>
<dbReference type="AlphaFoldDB" id="A0A9J7BT22"/>
<evidence type="ECO:0000259" key="1">
    <source>
        <dbReference type="Pfam" id="PF13460"/>
    </source>
</evidence>
<dbReference type="PANTHER" id="PTHR43355:SF2">
    <property type="entry name" value="FLAVIN REDUCTASE (NADPH)"/>
    <property type="match status" value="1"/>
</dbReference>
<dbReference type="RefSeq" id="WP_260793669.1">
    <property type="nucleotide sequence ID" value="NZ_CP093313.1"/>
</dbReference>
<dbReference type="SUPFAM" id="SSF51735">
    <property type="entry name" value="NAD(P)-binding Rossmann-fold domains"/>
    <property type="match status" value="1"/>
</dbReference>
<reference evidence="2" key="1">
    <citation type="submission" date="2021-04" db="EMBL/GenBank/DDBJ databases">
        <title>Phylogenetic analysis of Acidobacteriaceae.</title>
        <authorList>
            <person name="Qiu L."/>
            <person name="Zhang Q."/>
        </authorList>
    </citation>
    <scope>NUCLEOTIDE SEQUENCE</scope>
    <source>
        <strain evidence="2">DSM 25168</strain>
    </source>
</reference>
<sequence>MTSTNRSMRLFVLGATGGIGRQLVDQALERHHQVTAFLRSPQKLGGARDGLTVIRGDVRDTDAISAAIAGHDAVLSTLGPPGPARNTITSDGARTTVAAMQTAGVRRLIIVGVAALFPDIGVFGRLLRNTLLRNVADDSAEMERIVKASGLDWTIVRPPRLTNGPRRERYGLAVDHLPKGAGANAIISRADVAHFMLNELESPAHIRQVVGVAYTKMP</sequence>
<name>A0A9J7BT22_9BACT</name>
<gene>
    <name evidence="2" type="ORF">MOP44_26880</name>
</gene>